<feature type="transmembrane region" description="Helical" evidence="1">
    <location>
        <begin position="199"/>
        <end position="217"/>
    </location>
</feature>
<keyword evidence="1" id="KW-1133">Transmembrane helix</keyword>
<comment type="caution">
    <text evidence="2">The sequence shown here is derived from an EMBL/GenBank/DDBJ whole genome shotgun (WGS) entry which is preliminary data.</text>
</comment>
<evidence type="ECO:0000313" key="2">
    <source>
        <dbReference type="EMBL" id="RZS99911.1"/>
    </source>
</evidence>
<organism evidence="2 3">
    <name type="scientific">Aquimarina brevivitae</name>
    <dbReference type="NCBI Taxonomy" id="323412"/>
    <lineage>
        <taxon>Bacteria</taxon>
        <taxon>Pseudomonadati</taxon>
        <taxon>Bacteroidota</taxon>
        <taxon>Flavobacteriia</taxon>
        <taxon>Flavobacteriales</taxon>
        <taxon>Flavobacteriaceae</taxon>
        <taxon>Aquimarina</taxon>
    </lineage>
</organism>
<feature type="transmembrane region" description="Helical" evidence="1">
    <location>
        <begin position="129"/>
        <end position="152"/>
    </location>
</feature>
<feature type="transmembrane region" description="Helical" evidence="1">
    <location>
        <begin position="250"/>
        <end position="270"/>
    </location>
</feature>
<dbReference type="Proteomes" id="UP000292262">
    <property type="component" value="Unassembled WGS sequence"/>
</dbReference>
<name>A0A4Q7PH76_9FLAO</name>
<evidence type="ECO:0000256" key="1">
    <source>
        <dbReference type="SAM" id="Phobius"/>
    </source>
</evidence>
<gene>
    <name evidence="2" type="ORF">EV197_1142</name>
</gene>
<evidence type="ECO:0000313" key="3">
    <source>
        <dbReference type="Proteomes" id="UP000292262"/>
    </source>
</evidence>
<keyword evidence="3" id="KW-1185">Reference proteome</keyword>
<dbReference type="AlphaFoldDB" id="A0A4Q7PH76"/>
<feature type="transmembrane region" description="Helical" evidence="1">
    <location>
        <begin position="158"/>
        <end position="178"/>
    </location>
</feature>
<sequence length="275" mass="31662">MKVFERFFRFYINSSIHVAIAICALLILTALKYNFHLNYYYLGFHFFGAIVGYNFVKYTKVARLYHPQLTRSMKVIRLFTLLALLAALGLFFFLDPIIVLFLAPFALLTLLYVAPVFPKTTNLRNLAGVKIFIIALVWAGISVLVPAMYTLLDFTDALWLEFIQRFLLVVVIMLPFEIRDLPYDPRELKTIPQQFGVRKTKIIGSLLLLFFVVLDIVKNTSESFEITSSIAIALVSGAFLWGASTTQPRYYCAFWVESIPVMWLTLYTLFDLIKN</sequence>
<evidence type="ECO:0008006" key="4">
    <source>
        <dbReference type="Google" id="ProtNLM"/>
    </source>
</evidence>
<feature type="transmembrane region" description="Helical" evidence="1">
    <location>
        <begin position="12"/>
        <end position="33"/>
    </location>
</feature>
<accession>A0A4Q7PH76</accession>
<feature type="transmembrane region" description="Helical" evidence="1">
    <location>
        <begin position="223"/>
        <end position="243"/>
    </location>
</feature>
<feature type="transmembrane region" description="Helical" evidence="1">
    <location>
        <begin position="100"/>
        <end position="117"/>
    </location>
</feature>
<keyword evidence="1" id="KW-0472">Membrane</keyword>
<reference evidence="2 3" key="1">
    <citation type="submission" date="2019-02" db="EMBL/GenBank/DDBJ databases">
        <title>Genomic Encyclopedia of Type Strains, Phase IV (KMG-IV): sequencing the most valuable type-strain genomes for metagenomic binning, comparative biology and taxonomic classification.</title>
        <authorList>
            <person name="Goeker M."/>
        </authorList>
    </citation>
    <scope>NUCLEOTIDE SEQUENCE [LARGE SCALE GENOMIC DNA]</scope>
    <source>
        <strain evidence="2 3">DSM 17196</strain>
    </source>
</reference>
<dbReference type="EMBL" id="SGXE01000001">
    <property type="protein sequence ID" value="RZS99911.1"/>
    <property type="molecule type" value="Genomic_DNA"/>
</dbReference>
<proteinExistence type="predicted"/>
<keyword evidence="1" id="KW-0812">Transmembrane</keyword>
<feature type="transmembrane region" description="Helical" evidence="1">
    <location>
        <begin position="39"/>
        <end position="56"/>
    </location>
</feature>
<protein>
    <recommendedName>
        <fullName evidence="4">UbiA prenyltransferase family protein</fullName>
    </recommendedName>
</protein>
<feature type="transmembrane region" description="Helical" evidence="1">
    <location>
        <begin position="76"/>
        <end position="94"/>
    </location>
</feature>